<dbReference type="Proteomes" id="UP000295620">
    <property type="component" value="Unassembled WGS sequence"/>
</dbReference>
<proteinExistence type="predicted"/>
<feature type="chain" id="PRO_5020982664" evidence="1">
    <location>
        <begin position="25"/>
        <end position="463"/>
    </location>
</feature>
<sequence length="463" mass="50428">MKMIKNKMLMGLVALMAILGTSCKEDQLEDFKTAAGGTVKLSASTQVGAIVKEVGNVSMDLEVMLSSPSNNAFEIDLRDNQDTIKTLIANGTLKDVAMLPTGTFNFPSVISVPYGVNKTTFKVALSINIIEKNYGKKIAFAIKLATPSKGNLVDNAKETFIVVIDTKTILSETDIHYLTIESGVDGRLLVPSATARNYNVTSAGIVIPIKVALNGTSEGAAFSVKLSLNTDTIKTLVTNGLLPANTVPLVAGTYSLDTLVRFPVNQKEGIFNLTLPMALVDANITKRLAVSVTLSDATRNLIDVNKDNLVILIDPVNISEKDITNDNSVLSVSTENGAGPNGVEGSLKVIDRNPSTKYLADMRPNIWIQLKYPTAVNVKAYTLTTGDDAQDRDPKDWQFEGSNDGANWVILDKRTGINTPNRKEMRRYEFSNANNYTHYRINITALRNGTVFQLSEFRLIKMP</sequence>
<dbReference type="PROSITE" id="PS51257">
    <property type="entry name" value="PROKAR_LIPOPROTEIN"/>
    <property type="match status" value="1"/>
</dbReference>
<dbReference type="RefSeq" id="WP_133578218.1">
    <property type="nucleotide sequence ID" value="NZ_SNYC01000009.1"/>
</dbReference>
<dbReference type="SUPFAM" id="SSF49785">
    <property type="entry name" value="Galactose-binding domain-like"/>
    <property type="match status" value="1"/>
</dbReference>
<dbReference type="OrthoDB" id="792783at2"/>
<gene>
    <name evidence="2" type="ORF">ATK78_4427</name>
</gene>
<organism evidence="2 3">
    <name type="scientific">Pedobacter metabolipauper</name>
    <dbReference type="NCBI Taxonomy" id="425513"/>
    <lineage>
        <taxon>Bacteria</taxon>
        <taxon>Pseudomonadati</taxon>
        <taxon>Bacteroidota</taxon>
        <taxon>Sphingobacteriia</taxon>
        <taxon>Sphingobacteriales</taxon>
        <taxon>Sphingobacteriaceae</taxon>
        <taxon>Pedobacter</taxon>
    </lineage>
</organism>
<evidence type="ECO:0000313" key="3">
    <source>
        <dbReference type="Proteomes" id="UP000295620"/>
    </source>
</evidence>
<reference evidence="2 3" key="1">
    <citation type="submission" date="2019-03" db="EMBL/GenBank/DDBJ databases">
        <title>Genomic Encyclopedia of Archaeal and Bacterial Type Strains, Phase II (KMG-II): from individual species to whole genera.</title>
        <authorList>
            <person name="Goeker M."/>
        </authorList>
    </citation>
    <scope>NUCLEOTIDE SEQUENCE [LARGE SCALE GENOMIC DNA]</scope>
    <source>
        <strain evidence="2 3">DSM 19035</strain>
    </source>
</reference>
<keyword evidence="3" id="KW-1185">Reference proteome</keyword>
<feature type="signal peptide" evidence="1">
    <location>
        <begin position="1"/>
        <end position="24"/>
    </location>
</feature>
<protein>
    <submittedName>
        <fullName evidence="2">Uncharacterized protein DUF1735</fullName>
    </submittedName>
</protein>
<evidence type="ECO:0000256" key="1">
    <source>
        <dbReference type="SAM" id="SignalP"/>
    </source>
</evidence>
<dbReference type="EMBL" id="SNYC01000009">
    <property type="protein sequence ID" value="TDQ06357.1"/>
    <property type="molecule type" value="Genomic_DNA"/>
</dbReference>
<keyword evidence="1" id="KW-0732">Signal</keyword>
<evidence type="ECO:0000313" key="2">
    <source>
        <dbReference type="EMBL" id="TDQ06357.1"/>
    </source>
</evidence>
<accession>A0A4R6SRQ3</accession>
<dbReference type="Gene3D" id="2.60.120.260">
    <property type="entry name" value="Galactose-binding domain-like"/>
    <property type="match status" value="1"/>
</dbReference>
<dbReference type="InterPro" id="IPR008979">
    <property type="entry name" value="Galactose-bd-like_sf"/>
</dbReference>
<dbReference type="AlphaFoldDB" id="A0A4R6SRQ3"/>
<comment type="caution">
    <text evidence="2">The sequence shown here is derived from an EMBL/GenBank/DDBJ whole genome shotgun (WGS) entry which is preliminary data.</text>
</comment>
<name>A0A4R6SRQ3_9SPHI</name>